<dbReference type="PANTHER" id="PTHR33048:SF160">
    <property type="entry name" value="SAT4 FAMILY MEMBRANE PROTEIN"/>
    <property type="match status" value="1"/>
</dbReference>
<feature type="transmembrane region" description="Helical" evidence="14">
    <location>
        <begin position="301"/>
        <end position="326"/>
    </location>
</feature>
<dbReference type="InterPro" id="IPR052337">
    <property type="entry name" value="SAT4-like"/>
</dbReference>
<dbReference type="SMART" id="SM00747">
    <property type="entry name" value="CFEM"/>
    <property type="match status" value="1"/>
</dbReference>
<dbReference type="InterPro" id="IPR049326">
    <property type="entry name" value="Rhodopsin_dom_fungi"/>
</dbReference>
<dbReference type="PANTHER" id="PTHR33048">
    <property type="entry name" value="PTH11-LIKE INTEGRAL MEMBRANE PROTEIN (AFU_ORTHOLOGUE AFUA_5G11245)"/>
    <property type="match status" value="1"/>
</dbReference>
<keyword evidence="8 15" id="KW-0732">Signal</keyword>
<feature type="transmembrane region" description="Helical" evidence="14">
    <location>
        <begin position="262"/>
        <end position="289"/>
    </location>
</feature>
<feature type="signal peptide" evidence="15">
    <location>
        <begin position="1"/>
        <end position="21"/>
    </location>
</feature>
<feature type="chain" id="PRO_5040276310" description="CFEM domain-containing protein" evidence="15">
    <location>
        <begin position="22"/>
        <end position="437"/>
    </location>
</feature>
<gene>
    <name evidence="17" type="ORF">HYALB_00005189</name>
</gene>
<evidence type="ECO:0000256" key="10">
    <source>
        <dbReference type="ARBA" id="ARBA00023136"/>
    </source>
</evidence>
<protein>
    <recommendedName>
        <fullName evidence="16">CFEM domain-containing protein</fullName>
    </recommendedName>
</protein>
<dbReference type="GO" id="GO:0005576">
    <property type="term" value="C:extracellular region"/>
    <property type="evidence" value="ECO:0007669"/>
    <property type="project" value="UniProtKB-SubCell"/>
</dbReference>
<evidence type="ECO:0000256" key="13">
    <source>
        <dbReference type="ARBA" id="ARBA00038359"/>
    </source>
</evidence>
<dbReference type="Pfam" id="PF05730">
    <property type="entry name" value="CFEM"/>
    <property type="match status" value="1"/>
</dbReference>
<evidence type="ECO:0000256" key="3">
    <source>
        <dbReference type="ARBA" id="ARBA00004613"/>
    </source>
</evidence>
<reference evidence="17" key="1">
    <citation type="submission" date="2021-07" db="EMBL/GenBank/DDBJ databases">
        <authorList>
            <person name="Durling M."/>
        </authorList>
    </citation>
    <scope>NUCLEOTIDE SEQUENCE</scope>
</reference>
<dbReference type="GO" id="GO:0098552">
    <property type="term" value="C:side of membrane"/>
    <property type="evidence" value="ECO:0007669"/>
    <property type="project" value="UniProtKB-KW"/>
</dbReference>
<dbReference type="Proteomes" id="UP000701801">
    <property type="component" value="Unassembled WGS sequence"/>
</dbReference>
<comment type="subcellular location">
    <subcellularLocation>
        <location evidence="2">Membrane</location>
        <topology evidence="2">Lipid-anchor</topology>
        <topology evidence="2">GPI-anchor</topology>
    </subcellularLocation>
    <subcellularLocation>
        <location evidence="1">Membrane</location>
        <topology evidence="1">Multi-pass membrane protein</topology>
    </subcellularLocation>
    <subcellularLocation>
        <location evidence="3">Secreted</location>
    </subcellularLocation>
</comment>
<keyword evidence="18" id="KW-1185">Reference proteome</keyword>
<keyword evidence="6" id="KW-0336">GPI-anchor</keyword>
<dbReference type="OrthoDB" id="2496787at2759"/>
<keyword evidence="7 14" id="KW-0812">Transmembrane</keyword>
<keyword evidence="10 14" id="KW-0472">Membrane</keyword>
<feature type="domain" description="CFEM" evidence="16">
    <location>
        <begin position="31"/>
        <end position="95"/>
    </location>
</feature>
<evidence type="ECO:0000259" key="16">
    <source>
        <dbReference type="SMART" id="SM00747"/>
    </source>
</evidence>
<organism evidence="17 18">
    <name type="scientific">Hymenoscyphus albidus</name>
    <dbReference type="NCBI Taxonomy" id="595503"/>
    <lineage>
        <taxon>Eukaryota</taxon>
        <taxon>Fungi</taxon>
        <taxon>Dikarya</taxon>
        <taxon>Ascomycota</taxon>
        <taxon>Pezizomycotina</taxon>
        <taxon>Leotiomycetes</taxon>
        <taxon>Helotiales</taxon>
        <taxon>Helotiaceae</taxon>
        <taxon>Hymenoscyphus</taxon>
    </lineage>
</organism>
<comment type="similarity">
    <text evidence="4">Belongs to the RBT5 family.</text>
</comment>
<evidence type="ECO:0000256" key="11">
    <source>
        <dbReference type="ARBA" id="ARBA00023157"/>
    </source>
</evidence>
<keyword evidence="11" id="KW-1015">Disulfide bond</keyword>
<evidence type="ECO:0000256" key="2">
    <source>
        <dbReference type="ARBA" id="ARBA00004589"/>
    </source>
</evidence>
<accession>A0A9N9LRJ6</accession>
<evidence type="ECO:0000256" key="1">
    <source>
        <dbReference type="ARBA" id="ARBA00004141"/>
    </source>
</evidence>
<evidence type="ECO:0000313" key="17">
    <source>
        <dbReference type="EMBL" id="CAG8980015.1"/>
    </source>
</evidence>
<feature type="transmembrane region" description="Helical" evidence="14">
    <location>
        <begin position="139"/>
        <end position="157"/>
    </location>
</feature>
<evidence type="ECO:0000256" key="12">
    <source>
        <dbReference type="ARBA" id="ARBA00023288"/>
    </source>
</evidence>
<evidence type="ECO:0000256" key="7">
    <source>
        <dbReference type="ARBA" id="ARBA00022692"/>
    </source>
</evidence>
<keyword evidence="5" id="KW-0964">Secreted</keyword>
<proteinExistence type="inferred from homology"/>
<dbReference type="AlphaFoldDB" id="A0A9N9LRJ6"/>
<evidence type="ECO:0000256" key="5">
    <source>
        <dbReference type="ARBA" id="ARBA00022525"/>
    </source>
</evidence>
<evidence type="ECO:0000256" key="6">
    <source>
        <dbReference type="ARBA" id="ARBA00022622"/>
    </source>
</evidence>
<dbReference type="InterPro" id="IPR008427">
    <property type="entry name" value="Extracellular_membr_CFEM_dom"/>
</dbReference>
<evidence type="ECO:0000256" key="14">
    <source>
        <dbReference type="SAM" id="Phobius"/>
    </source>
</evidence>
<dbReference type="EMBL" id="CAJVRM010000351">
    <property type="protein sequence ID" value="CAG8980015.1"/>
    <property type="molecule type" value="Genomic_DNA"/>
</dbReference>
<feature type="transmembrane region" description="Helical" evidence="14">
    <location>
        <begin position="110"/>
        <end position="127"/>
    </location>
</feature>
<evidence type="ECO:0000256" key="4">
    <source>
        <dbReference type="ARBA" id="ARBA00010031"/>
    </source>
</evidence>
<dbReference type="Pfam" id="PF20684">
    <property type="entry name" value="Fung_rhodopsin"/>
    <property type="match status" value="1"/>
</dbReference>
<comment type="similarity">
    <text evidence="13">Belongs to the SAT4 family.</text>
</comment>
<feature type="transmembrane region" description="Helical" evidence="14">
    <location>
        <begin position="188"/>
        <end position="209"/>
    </location>
</feature>
<comment type="caution">
    <text evidence="17">The sequence shown here is derived from an EMBL/GenBank/DDBJ whole genome shotgun (WGS) entry which is preliminary data.</text>
</comment>
<evidence type="ECO:0000313" key="18">
    <source>
        <dbReference type="Proteomes" id="UP000701801"/>
    </source>
</evidence>
<name>A0A9N9LRJ6_9HELO</name>
<keyword evidence="6" id="KW-0325">Glycoprotein</keyword>
<evidence type="ECO:0000256" key="15">
    <source>
        <dbReference type="SAM" id="SignalP"/>
    </source>
</evidence>
<evidence type="ECO:0000256" key="9">
    <source>
        <dbReference type="ARBA" id="ARBA00022989"/>
    </source>
</evidence>
<feature type="transmembrane region" description="Helical" evidence="14">
    <location>
        <begin position="221"/>
        <end position="242"/>
    </location>
</feature>
<evidence type="ECO:0000256" key="8">
    <source>
        <dbReference type="ARBA" id="ARBA00022729"/>
    </source>
</evidence>
<keyword evidence="9 14" id="KW-1133">Transmembrane helix</keyword>
<keyword evidence="12" id="KW-0449">Lipoprotein</keyword>
<sequence>MKLFYSTTLLGCLILAWTANAQRLGRRQFPGLDQVPICALGCLATLVPQYCTSFTNTTCICTDNDLVDAIQPCVFQVCNITESLRVQKYQKDSCGVQNDKSRQRSYQHTAYVFIIFCTFFVAARCYARVQLGMGMAADDWVMVAAGCIFIVISVGVLDTAERNFGQHLYYLTPEEVTYSLKWFYVQEIAYNICGMLVKLSLLLFFMRIFPAPTIQLGAKCFFAIIVVTYLLFAFLATFQCWPVRGAWDNWMYKSPPIKCIEIYSVVIAGGIVTVAYDAMILLFPLPAIWQLQLAKNKKIQLMMVFSLGIFVVACSAARIPLLFVMRGSTDVSWDQQPVGFWSETELGVGIICACLPPCRALVMNLFPKLTSILGSRSARQPSATPATISGREGHKWKGGRKTITVTTTTTVMGSFIPLEDMSRHQFGPDSEKARNEV</sequence>